<reference evidence="1 2" key="1">
    <citation type="submission" date="2020-09" db="EMBL/GenBank/DDBJ databases">
        <title>Sphingomonas sp., a new species isolated from pork steak.</title>
        <authorList>
            <person name="Heidler von Heilborn D."/>
        </authorList>
    </citation>
    <scope>NUCLEOTIDE SEQUENCE [LARGE SCALE GENOMIC DNA]</scope>
    <source>
        <strain evidence="2">S8-3T</strain>
    </source>
</reference>
<dbReference type="KEGG" id="spap:H3Z74_17305"/>
<dbReference type="AlphaFoldDB" id="A0A7H0LFN7"/>
<evidence type="ECO:0000313" key="2">
    <source>
        <dbReference type="Proteomes" id="UP000516148"/>
    </source>
</evidence>
<name>A0A7H0LFN7_9SPHN</name>
<dbReference type="Proteomes" id="UP000516148">
    <property type="component" value="Chromosome"/>
</dbReference>
<keyword evidence="2" id="KW-1185">Reference proteome</keyword>
<proteinExistence type="predicted"/>
<gene>
    <name evidence="1" type="ORF">H3Z74_17305</name>
</gene>
<accession>A0A7H0LFN7</accession>
<sequence length="105" mass="11020">MSVLNSRNWKAIESSDLVGSAYLLTVLGEVEVSQINETPVLKPAVPQGINPEILLLDLSTQTTGDAGGGATKWTPATWSQPVSAGEYVTVDIVGQASVPVERVLS</sequence>
<dbReference type="RefSeq" id="WP_187760818.1">
    <property type="nucleotide sequence ID" value="NZ_CP061038.1"/>
</dbReference>
<dbReference type="EMBL" id="CP061038">
    <property type="protein sequence ID" value="QNQ08490.1"/>
    <property type="molecule type" value="Genomic_DNA"/>
</dbReference>
<protein>
    <submittedName>
        <fullName evidence="1">Uncharacterized protein</fullName>
    </submittedName>
</protein>
<organism evidence="1 2">
    <name type="scientific">Sphingomonas alpina</name>
    <dbReference type="NCBI Taxonomy" id="653931"/>
    <lineage>
        <taxon>Bacteria</taxon>
        <taxon>Pseudomonadati</taxon>
        <taxon>Pseudomonadota</taxon>
        <taxon>Alphaproteobacteria</taxon>
        <taxon>Sphingomonadales</taxon>
        <taxon>Sphingomonadaceae</taxon>
        <taxon>Sphingomonas</taxon>
    </lineage>
</organism>
<evidence type="ECO:0000313" key="1">
    <source>
        <dbReference type="EMBL" id="QNQ08490.1"/>
    </source>
</evidence>